<dbReference type="InterPro" id="IPR035892">
    <property type="entry name" value="C2_domain_sf"/>
</dbReference>
<feature type="domain" description="C2" evidence="1">
    <location>
        <begin position="247"/>
        <end position="369"/>
    </location>
</feature>
<dbReference type="PANTHER" id="PTHR47348:SF3">
    <property type="entry name" value="MEIOTICALLY UP-REGULATED GENE 190 PROTEIN"/>
    <property type="match status" value="1"/>
</dbReference>
<feature type="domain" description="C2" evidence="1">
    <location>
        <begin position="1"/>
        <end position="78"/>
    </location>
</feature>
<dbReference type="InterPro" id="IPR057349">
    <property type="entry name" value="C2_Mug190_3rd"/>
</dbReference>
<dbReference type="OrthoDB" id="419768at2759"/>
<proteinExistence type="predicted"/>
<dbReference type="STRING" id="1348612.A0A397IV29"/>
<accession>A0A397IV29</accession>
<reference evidence="2 3" key="1">
    <citation type="submission" date="2018-08" db="EMBL/GenBank/DDBJ databases">
        <title>Genome and evolution of the arbuscular mycorrhizal fungus Diversispora epigaea (formerly Glomus versiforme) and its bacterial endosymbionts.</title>
        <authorList>
            <person name="Sun X."/>
            <person name="Fei Z."/>
            <person name="Harrison M."/>
        </authorList>
    </citation>
    <scope>NUCLEOTIDE SEQUENCE [LARGE SCALE GENOMIC DNA]</scope>
    <source>
        <strain evidence="2 3">IT104</strain>
    </source>
</reference>
<dbReference type="SMART" id="SM00239">
    <property type="entry name" value="C2"/>
    <property type="match status" value="3"/>
</dbReference>
<sequence length="550" mass="63169">MSYPSTRVIENCANPVWSESLFLKIPQLDIVDEHIKLKLNVMDWDRFTKNDSIGACWIDIKNAIGDGKEEKKIHDGWMDIHSKPNGESRGKLRFLLSYYPKLPNDVKPSSSQTSGILGLQIHQAMNLQITVPPYSENKSMDNHHNSKNPNPYAVVYLNDSRVFQTRIKLNNNSPYWNASTEQFVRDWRTSIVRIVIKDQKDLEYDPVIGMITLTLKELFEKKEKKEYSKWFALRHGVGCGKVRLSFFYKTLSMKLSPKEKGYDVGTLMIHSIMALDLDRNLTNCNMFLTLTSSGTQFKKTTSISNSNPPTWLNEADDEKQIRFGVLRRYRTALIIRLKQKKLFGIMHTIGTAILWLRDISDCHEAEFEIPIFSGTPDIKARGNHSHSGEASHELPKFNVILGESAGPSEQNGCAEPEENDIPSDDFPLPCDFRIDGELKGHLRLKVYFQSGLSISHEEVMKHTLTGANESVLYQNPFKNVHEVNDDLDIEERCEPSGETYDIEVSGEKRINEFHRRKTLRQLKWTKDLVGIKLTAMSGRKEDKEIFEREL</sequence>
<evidence type="ECO:0000313" key="3">
    <source>
        <dbReference type="Proteomes" id="UP000266861"/>
    </source>
</evidence>
<dbReference type="AlphaFoldDB" id="A0A397IV29"/>
<dbReference type="SUPFAM" id="SSF49562">
    <property type="entry name" value="C2 domain (Calcium/lipid-binding domain, CaLB)"/>
    <property type="match status" value="3"/>
</dbReference>
<evidence type="ECO:0000313" key="2">
    <source>
        <dbReference type="EMBL" id="RHZ76793.1"/>
    </source>
</evidence>
<dbReference type="Pfam" id="PF25331">
    <property type="entry name" value="C2_Mug190_3rd"/>
    <property type="match status" value="1"/>
</dbReference>
<dbReference type="InterPro" id="IPR000008">
    <property type="entry name" value="C2_dom"/>
</dbReference>
<dbReference type="Proteomes" id="UP000266861">
    <property type="component" value="Unassembled WGS sequence"/>
</dbReference>
<comment type="caution">
    <text evidence="2">The sequence shown here is derived from an EMBL/GenBank/DDBJ whole genome shotgun (WGS) entry which is preliminary data.</text>
</comment>
<name>A0A397IV29_9GLOM</name>
<keyword evidence="3" id="KW-1185">Reference proteome</keyword>
<protein>
    <recommendedName>
        <fullName evidence="1">C2 domain-containing protein</fullName>
    </recommendedName>
</protein>
<feature type="domain" description="C2" evidence="1">
    <location>
        <begin position="98"/>
        <end position="231"/>
    </location>
</feature>
<evidence type="ECO:0000259" key="1">
    <source>
        <dbReference type="PROSITE" id="PS50004"/>
    </source>
</evidence>
<organism evidence="2 3">
    <name type="scientific">Diversispora epigaea</name>
    <dbReference type="NCBI Taxonomy" id="1348612"/>
    <lineage>
        <taxon>Eukaryota</taxon>
        <taxon>Fungi</taxon>
        <taxon>Fungi incertae sedis</taxon>
        <taxon>Mucoromycota</taxon>
        <taxon>Glomeromycotina</taxon>
        <taxon>Glomeromycetes</taxon>
        <taxon>Diversisporales</taxon>
        <taxon>Diversisporaceae</taxon>
        <taxon>Diversispora</taxon>
    </lineage>
</organism>
<dbReference type="Gene3D" id="2.60.40.150">
    <property type="entry name" value="C2 domain"/>
    <property type="match status" value="2"/>
</dbReference>
<dbReference type="EMBL" id="PQFF01000180">
    <property type="protein sequence ID" value="RHZ76793.1"/>
    <property type="molecule type" value="Genomic_DNA"/>
</dbReference>
<dbReference type="PROSITE" id="PS50004">
    <property type="entry name" value="C2"/>
    <property type="match status" value="3"/>
</dbReference>
<dbReference type="Pfam" id="PF00168">
    <property type="entry name" value="C2"/>
    <property type="match status" value="2"/>
</dbReference>
<dbReference type="PANTHER" id="PTHR47348">
    <property type="entry name" value="MEIOTICALLY UP-REGULATED GENE 190 PROTEIN"/>
    <property type="match status" value="1"/>
</dbReference>
<gene>
    <name evidence="2" type="ORF">Glove_192g26</name>
</gene>